<keyword evidence="2" id="KW-0808">Transferase</keyword>
<dbReference type="InterPro" id="IPR016181">
    <property type="entry name" value="Acyl_CoA_acyltransferase"/>
</dbReference>
<organism evidence="2 3">
    <name type="scientific">Microbulbifer donghaiensis</name>
    <dbReference type="NCBI Taxonomy" id="494016"/>
    <lineage>
        <taxon>Bacteria</taxon>
        <taxon>Pseudomonadati</taxon>
        <taxon>Pseudomonadota</taxon>
        <taxon>Gammaproteobacteria</taxon>
        <taxon>Cellvibrionales</taxon>
        <taxon>Microbulbiferaceae</taxon>
        <taxon>Microbulbifer</taxon>
    </lineage>
</organism>
<sequence>MKYSVITAAELTATDLQTWRQLQQTTPTLKSPYFCPEFTVAAAAVRNDVRVAVLEEGGTAVGFFPFQRGPLGKGRPVGGALSDYHGAIVAPETAWCVEALLRACGLAYWEFDHLVAEQLPFERYHSRWEVSPALDLSQGFAAYRDRRRAAGAGRFFQLERKARKLAREVGPLRFVAHTRDSAVLDQVFQWKSEQCRRTGVVDFFAHDWARALVQQIWQTENCQFAGQLSALYAGDQLVATHMGMRSASVWHWWFPGYERKFAKYSPGGILLRKVAEEAAAQGLQQLDLGKGDDAYKNSFADCANPIAEGFAWRPSLGHSVRSLASSAEDTLRETSFIEPARPLLRLAKRWLRRQRFA</sequence>
<feature type="domain" description="BioF2-like acetyltransferase" evidence="1">
    <location>
        <begin position="158"/>
        <end position="296"/>
    </location>
</feature>
<dbReference type="GO" id="GO:0016740">
    <property type="term" value="F:transferase activity"/>
    <property type="evidence" value="ECO:0007669"/>
    <property type="project" value="UniProtKB-KW"/>
</dbReference>
<dbReference type="OrthoDB" id="9808976at2"/>
<dbReference type="AlphaFoldDB" id="A0A1M5H5X6"/>
<dbReference type="EMBL" id="FQVA01000007">
    <property type="protein sequence ID" value="SHG11410.1"/>
    <property type="molecule type" value="Genomic_DNA"/>
</dbReference>
<evidence type="ECO:0000313" key="3">
    <source>
        <dbReference type="Proteomes" id="UP000184170"/>
    </source>
</evidence>
<gene>
    <name evidence="2" type="ORF">SAMN04487965_3311</name>
</gene>
<evidence type="ECO:0000259" key="1">
    <source>
        <dbReference type="Pfam" id="PF13480"/>
    </source>
</evidence>
<dbReference type="Gene3D" id="3.40.630.30">
    <property type="match status" value="1"/>
</dbReference>
<dbReference type="Pfam" id="PF13480">
    <property type="entry name" value="Acetyltransf_6"/>
    <property type="match status" value="1"/>
</dbReference>
<name>A0A1M5H5X6_9GAMM</name>
<dbReference type="STRING" id="494016.SAMN04487965_3311"/>
<dbReference type="SUPFAM" id="SSF55729">
    <property type="entry name" value="Acyl-CoA N-acyltransferases (Nat)"/>
    <property type="match status" value="1"/>
</dbReference>
<dbReference type="InterPro" id="IPR038740">
    <property type="entry name" value="BioF2-like_GNAT_dom"/>
</dbReference>
<accession>A0A1M5H5X6</accession>
<evidence type="ECO:0000313" key="2">
    <source>
        <dbReference type="EMBL" id="SHG11410.1"/>
    </source>
</evidence>
<dbReference type="RefSeq" id="WP_143187024.1">
    <property type="nucleotide sequence ID" value="NZ_FQVA01000007.1"/>
</dbReference>
<reference evidence="3" key="1">
    <citation type="submission" date="2016-11" db="EMBL/GenBank/DDBJ databases">
        <authorList>
            <person name="Varghese N."/>
            <person name="Submissions S."/>
        </authorList>
    </citation>
    <scope>NUCLEOTIDE SEQUENCE [LARGE SCALE GENOMIC DNA]</scope>
    <source>
        <strain evidence="3">CGMCC 1.7063</strain>
    </source>
</reference>
<dbReference type="Proteomes" id="UP000184170">
    <property type="component" value="Unassembled WGS sequence"/>
</dbReference>
<proteinExistence type="predicted"/>
<protein>
    <submittedName>
        <fullName evidence="2">Acetyltransferase involved in cellulose biosynthesis, CelD/BcsL family</fullName>
    </submittedName>
</protein>
<keyword evidence="3" id="KW-1185">Reference proteome</keyword>